<keyword evidence="3" id="KW-1185">Reference proteome</keyword>
<proteinExistence type="predicted"/>
<comment type="caution">
    <text evidence="2">The sequence shown here is derived from an EMBL/GenBank/DDBJ whole genome shotgun (WGS) entry which is preliminary data.</text>
</comment>
<accession>A0AAE3ZJ57</accession>
<sequence length="482" mass="50870">MSYGGWLDRALVSLEAAGAAFETADVVEHPSAVAALAARRMVHAEVERLRQLVVGSDEEAVRAFRQSPAELQALFVAGRRGRPADANRLLRTVSSIAAQGESRRWPPPRTRDPFAQDLMAAASALRTAGDVLSSHIEPAGMPRSQVGAAIRRGAGVAGALGDLCRVSAVACRADRQLHRWLTDRSDDGGVLREVHGAELVSIAMLADAAVPAQLDHMAKVAPPSALRHLQIAAPSDVSAHSVMKIRDVLAVVQAVAADMFQHPESVTMVHIADACKLGARLAEVAADVGRTTRAPETVAQARETAEAWHEAVRMAAALGAQPATGYPMRARIAAAARLLGELSGQTIRGTQAELVHTAAACLPDLTAGMLSAIKYGIGHGLLLGYRLDLARNGPGLVHRTVPRWEVMTELDGPVALLCHRLYALASDGRRHIGEGKAAGSVTAIAGQLDKVRSSRVAHPARLRGQGPPVPTASPDRLQGRSR</sequence>
<dbReference type="AlphaFoldDB" id="A0AAE3ZJ57"/>
<evidence type="ECO:0000313" key="2">
    <source>
        <dbReference type="EMBL" id="MDR7320838.1"/>
    </source>
</evidence>
<dbReference type="EMBL" id="JAVDYC010000001">
    <property type="protein sequence ID" value="MDR7320838.1"/>
    <property type="molecule type" value="Genomic_DNA"/>
</dbReference>
<evidence type="ECO:0000256" key="1">
    <source>
        <dbReference type="SAM" id="MobiDB-lite"/>
    </source>
</evidence>
<gene>
    <name evidence="2" type="ORF">J2S44_001088</name>
</gene>
<protein>
    <submittedName>
        <fullName evidence="2">Uncharacterized protein</fullName>
    </submittedName>
</protein>
<evidence type="ECO:0000313" key="3">
    <source>
        <dbReference type="Proteomes" id="UP001183629"/>
    </source>
</evidence>
<organism evidence="2 3">
    <name type="scientific">Catenuloplanes niger</name>
    <dbReference type="NCBI Taxonomy" id="587534"/>
    <lineage>
        <taxon>Bacteria</taxon>
        <taxon>Bacillati</taxon>
        <taxon>Actinomycetota</taxon>
        <taxon>Actinomycetes</taxon>
        <taxon>Micromonosporales</taxon>
        <taxon>Micromonosporaceae</taxon>
        <taxon>Catenuloplanes</taxon>
    </lineage>
</organism>
<name>A0AAE3ZJ57_9ACTN</name>
<dbReference type="Proteomes" id="UP001183629">
    <property type="component" value="Unassembled WGS sequence"/>
</dbReference>
<dbReference type="RefSeq" id="WP_310409501.1">
    <property type="nucleotide sequence ID" value="NZ_JAVDYC010000001.1"/>
</dbReference>
<reference evidence="2 3" key="1">
    <citation type="submission" date="2023-07" db="EMBL/GenBank/DDBJ databases">
        <title>Sequencing the genomes of 1000 actinobacteria strains.</title>
        <authorList>
            <person name="Klenk H.-P."/>
        </authorList>
    </citation>
    <scope>NUCLEOTIDE SEQUENCE [LARGE SCALE GENOMIC DNA]</scope>
    <source>
        <strain evidence="2 3">DSM 44711</strain>
    </source>
</reference>
<feature type="region of interest" description="Disordered" evidence="1">
    <location>
        <begin position="455"/>
        <end position="482"/>
    </location>
</feature>